<feature type="transmembrane region" description="Helical" evidence="6">
    <location>
        <begin position="391"/>
        <end position="410"/>
    </location>
</feature>
<evidence type="ECO:0000256" key="4">
    <source>
        <dbReference type="ARBA" id="ARBA00022989"/>
    </source>
</evidence>
<keyword evidence="5 6" id="KW-0472">Membrane</keyword>
<evidence type="ECO:0000256" key="6">
    <source>
        <dbReference type="SAM" id="Phobius"/>
    </source>
</evidence>
<sequence length="836" mass="92974">MSLYLLFLFEYFRTHISRVVFALLGISLGVGLFLSTTTNAGKAERSLIDFSLGYFRRDYKLKVGASQPGQTISWNTISYIYNDPRLRKITNILPRSQREAIASDNLRILYLAIDLIKETPGKSLIGQNGRIQTLSPADTTFVSQAVWDRYKGKPFDLLLDGVTREIRNYHPVKTEGGFLVFQDFSLASQNIDTEKGPDYLLLRCPEDDATKIKRILAEDLGGNFQVETSREIQEKSANALRSFQLNLLVISFISLLIAFFMVSNTMSGLYLSRERELGILRTLGLDHRKATFLFLSQSLILGVFGSILGLGIGTFFSGLDFFRPESTLVDRSFLSTYGSIPATDYAIALVVGIAGSVFSALIPSSRAGKITPISILRDASKGSSTFGTEKFAVAGVLLFIISLGIANIPSPWKLPLPGLLGIGGIVIGITLAFPFCIKTITGIMISLLEKGDSTFTFLKIGLEELKENPGRNTLTAATVMLSVSLVLCLTILTDSYKRSLNDWVDSEFPSDITVINNRFFHSGIHGGVPRNLIAKIADLKITSYLDGFLVNTRFETDKGVFTVHAYDFNAYAERSDGPEKLIQDETDILVSSNMAFLHKLKIGDVLISGTPNGPKKFVIRGIKEHFFSERGTVMMDIHSYEKIFGIRSLNSIKLFLKDDFKTKEGAEIAKEELKKLFASDPAYSDLTLLDSFQLRELYLYEVNKVFRVLDSLKITALFITLISLLSSLMHNLFDKQRLLGLLKYLGASHAQLAAIVRSEAIFLTSFGAIFGILASLVMAPIILYVVNRNAFGWTLTFTFLPWMPMTIMIAAPILGWLAAFYPLRILKRLNFKLSPE</sequence>
<feature type="transmembrane region" description="Helical" evidence="6">
    <location>
        <begin position="474"/>
        <end position="492"/>
    </location>
</feature>
<dbReference type="Pfam" id="PF02687">
    <property type="entry name" value="FtsX"/>
    <property type="match status" value="2"/>
</dbReference>
<comment type="subcellular location">
    <subcellularLocation>
        <location evidence="1">Cell membrane</location>
        <topology evidence="1">Multi-pass membrane protein</topology>
    </subcellularLocation>
</comment>
<evidence type="ECO:0000256" key="1">
    <source>
        <dbReference type="ARBA" id="ARBA00004651"/>
    </source>
</evidence>
<feature type="transmembrane region" description="Helical" evidence="6">
    <location>
        <begin position="760"/>
        <end position="782"/>
    </location>
</feature>
<dbReference type="EMBL" id="AKWZ02000009">
    <property type="protein sequence ID" value="EPG74740.1"/>
    <property type="molecule type" value="Genomic_DNA"/>
</dbReference>
<evidence type="ECO:0000313" key="8">
    <source>
        <dbReference type="EMBL" id="EPG74740.1"/>
    </source>
</evidence>
<keyword evidence="2" id="KW-1003">Cell membrane</keyword>
<keyword evidence="3 6" id="KW-0812">Transmembrane</keyword>
<dbReference type="PANTHER" id="PTHR30287:SF2">
    <property type="entry name" value="BLL1001 PROTEIN"/>
    <property type="match status" value="1"/>
</dbReference>
<keyword evidence="4 6" id="KW-1133">Transmembrane helix</keyword>
<evidence type="ECO:0000256" key="2">
    <source>
        <dbReference type="ARBA" id="ARBA00022475"/>
    </source>
</evidence>
<keyword evidence="9" id="KW-1185">Reference proteome</keyword>
<dbReference type="STRING" id="1193011.LEP1GSC058_1770"/>
<organism evidence="8 9">
    <name type="scientific">Leptospira fainei serovar Hurstbridge str. BUT 6</name>
    <dbReference type="NCBI Taxonomy" id="1193011"/>
    <lineage>
        <taxon>Bacteria</taxon>
        <taxon>Pseudomonadati</taxon>
        <taxon>Spirochaetota</taxon>
        <taxon>Spirochaetia</taxon>
        <taxon>Leptospirales</taxon>
        <taxon>Leptospiraceae</taxon>
        <taxon>Leptospira</taxon>
    </lineage>
</organism>
<dbReference type="AlphaFoldDB" id="S3VE17"/>
<dbReference type="OrthoDB" id="343744at2"/>
<accession>S3VE17</accession>
<feature type="transmembrane region" description="Helical" evidence="6">
    <location>
        <begin position="416"/>
        <end position="437"/>
    </location>
</feature>
<dbReference type="InterPro" id="IPR038766">
    <property type="entry name" value="Membrane_comp_ABC_pdt"/>
</dbReference>
<evidence type="ECO:0000256" key="3">
    <source>
        <dbReference type="ARBA" id="ARBA00022692"/>
    </source>
</evidence>
<dbReference type="Proteomes" id="UP000014540">
    <property type="component" value="Unassembled WGS sequence"/>
</dbReference>
<dbReference type="GO" id="GO:0005886">
    <property type="term" value="C:plasma membrane"/>
    <property type="evidence" value="ECO:0007669"/>
    <property type="project" value="UniProtKB-SubCell"/>
</dbReference>
<feature type="domain" description="ABC3 transporter permease C-terminal" evidence="7">
    <location>
        <begin position="249"/>
        <end position="372"/>
    </location>
</feature>
<dbReference type="InterPro" id="IPR003838">
    <property type="entry name" value="ABC3_permease_C"/>
</dbReference>
<evidence type="ECO:0000256" key="5">
    <source>
        <dbReference type="ARBA" id="ARBA00023136"/>
    </source>
</evidence>
<feature type="transmembrane region" description="Helical" evidence="6">
    <location>
        <begin position="345"/>
        <end position="362"/>
    </location>
</feature>
<evidence type="ECO:0000313" key="9">
    <source>
        <dbReference type="Proteomes" id="UP000014540"/>
    </source>
</evidence>
<name>S3VE17_9LEPT</name>
<reference evidence="8" key="1">
    <citation type="submission" date="2013-04" db="EMBL/GenBank/DDBJ databases">
        <authorList>
            <person name="Harkins D.M."/>
            <person name="Durkin A.S."/>
            <person name="Selengut J.D."/>
            <person name="Sanka R."/>
            <person name="DePew J."/>
            <person name="Purushe J."/>
            <person name="Ahmed A."/>
            <person name="van der Linden H."/>
            <person name="Goris M.G.A."/>
            <person name="Hartskeerl R.A."/>
            <person name="Vinetz J.M."/>
            <person name="Sutton G.G."/>
            <person name="Nelson W.C."/>
            <person name="Fouts D.E."/>
        </authorList>
    </citation>
    <scope>NUCLEOTIDE SEQUENCE [LARGE SCALE GENOMIC DNA]</scope>
    <source>
        <strain evidence="8">BUT 6</strain>
    </source>
</reference>
<feature type="transmembrane region" description="Helical" evidence="6">
    <location>
        <begin position="292"/>
        <end position="316"/>
    </location>
</feature>
<dbReference type="RefSeq" id="WP_016549299.1">
    <property type="nucleotide sequence ID" value="NZ_AKWZ02000009.1"/>
</dbReference>
<feature type="transmembrane region" description="Helical" evidence="6">
    <location>
        <begin position="714"/>
        <end position="733"/>
    </location>
</feature>
<feature type="domain" description="ABC3 transporter permease C-terminal" evidence="7">
    <location>
        <begin position="715"/>
        <end position="830"/>
    </location>
</feature>
<gene>
    <name evidence="8" type="ORF">LEP1GSC058_1770</name>
</gene>
<comment type="caution">
    <text evidence="8">The sequence shown here is derived from an EMBL/GenBank/DDBJ whole genome shotgun (WGS) entry which is preliminary data.</text>
</comment>
<dbReference type="PANTHER" id="PTHR30287">
    <property type="entry name" value="MEMBRANE COMPONENT OF PREDICTED ABC SUPERFAMILY METABOLITE UPTAKE TRANSPORTER"/>
    <property type="match status" value="1"/>
</dbReference>
<proteinExistence type="predicted"/>
<protein>
    <submittedName>
        <fullName evidence="8">MacB-like periplasmic core domain protein</fullName>
    </submittedName>
</protein>
<feature type="transmembrane region" description="Helical" evidence="6">
    <location>
        <begin position="245"/>
        <end position="271"/>
    </location>
</feature>
<evidence type="ECO:0000259" key="7">
    <source>
        <dbReference type="Pfam" id="PF02687"/>
    </source>
</evidence>
<feature type="transmembrane region" description="Helical" evidence="6">
    <location>
        <begin position="802"/>
        <end position="823"/>
    </location>
</feature>